<dbReference type="PANTHER" id="PTHR12002">
    <property type="entry name" value="CLAUDIN"/>
    <property type="match status" value="1"/>
</dbReference>
<keyword evidence="2 8" id="KW-0796">Tight junction</keyword>
<evidence type="ECO:0000256" key="6">
    <source>
        <dbReference type="ARBA" id="ARBA00022989"/>
    </source>
</evidence>
<dbReference type="InterPro" id="IPR006187">
    <property type="entry name" value="Claudin"/>
</dbReference>
<dbReference type="Bgee" id="ENSXETG00000034028">
    <property type="expression patterns" value="Expressed in embryo"/>
</dbReference>
<dbReference type="GO" id="GO:0005198">
    <property type="term" value="F:structural molecule activity"/>
    <property type="evidence" value="ECO:0007669"/>
    <property type="project" value="InterPro"/>
</dbReference>
<protein>
    <recommendedName>
        <fullName evidence="8">Claudin</fullName>
    </recommendedName>
</protein>
<accession>A0A6I8Q369</accession>
<sequence length="223" mass="24847">MALVKRTNVQFGGILLSLTGWILSCVTTYIPVWKNLNLELNELENWTMGLWQTCVVQDEGPMQCKDFDSFLALSSELKISRILMCLSNGSGIIGLLLSIFGLDCVRIGKGNQAQKNRLLLFGGIMLWTSGLSALVPVSWVAYETVQEFWDETIPDIVPRWEFGEALFMGWFGGFFLILGGSLLASLYCFARADHAPKNSRQVTNLTNTISWLIEHGANCCINP</sequence>
<dbReference type="GO" id="GO:0005886">
    <property type="term" value="C:plasma membrane"/>
    <property type="evidence" value="ECO:0007669"/>
    <property type="project" value="UniProtKB-SubCell"/>
</dbReference>
<keyword evidence="7 8" id="KW-0472">Membrane</keyword>
<dbReference type="PROSITE" id="PS51257">
    <property type="entry name" value="PROKAR_LIPOPROTEIN"/>
    <property type="match status" value="1"/>
</dbReference>
<evidence type="ECO:0000313" key="9">
    <source>
        <dbReference type="Ensembl" id="ENSXETP00000064024"/>
    </source>
</evidence>
<dbReference type="Pfam" id="PF00822">
    <property type="entry name" value="PMP22_Claudin"/>
    <property type="match status" value="1"/>
</dbReference>
<name>A0A6I8Q369_XENTR</name>
<organism evidence="9">
    <name type="scientific">Xenopus tropicalis</name>
    <name type="common">Western clawed frog</name>
    <name type="synonym">Silurana tropicalis</name>
    <dbReference type="NCBI Taxonomy" id="8364"/>
    <lineage>
        <taxon>Eukaryota</taxon>
        <taxon>Metazoa</taxon>
        <taxon>Chordata</taxon>
        <taxon>Craniata</taxon>
        <taxon>Vertebrata</taxon>
        <taxon>Euteleostomi</taxon>
        <taxon>Amphibia</taxon>
        <taxon>Batrachia</taxon>
        <taxon>Anura</taxon>
        <taxon>Pipoidea</taxon>
        <taxon>Pipidae</taxon>
        <taxon>Xenopodinae</taxon>
        <taxon>Xenopus</taxon>
        <taxon>Silurana</taxon>
    </lineage>
</organism>
<comment type="function">
    <text evidence="8">Claudins function as major constituents of the tight junction complexes that regulate the permeability of epithelia.</text>
</comment>
<dbReference type="GeneTree" id="ENSGT00940000161922"/>
<keyword evidence="4 8" id="KW-0812">Transmembrane</keyword>
<dbReference type="Gene3D" id="1.20.140.150">
    <property type="match status" value="1"/>
</dbReference>
<evidence type="ECO:0000256" key="8">
    <source>
        <dbReference type="RuleBase" id="RU060637"/>
    </source>
</evidence>
<dbReference type="GO" id="GO:0005923">
    <property type="term" value="C:bicellular tight junction"/>
    <property type="evidence" value="ECO:0007669"/>
    <property type="project" value="UniProtKB-SubCell"/>
</dbReference>
<feature type="transmembrane region" description="Helical" evidence="8">
    <location>
        <begin position="167"/>
        <end position="190"/>
    </location>
</feature>
<keyword evidence="3 8" id="KW-1003">Cell membrane</keyword>
<dbReference type="PRINTS" id="PR01077">
    <property type="entry name" value="CLAUDIN"/>
</dbReference>
<feature type="transmembrane region" description="Helical" evidence="8">
    <location>
        <begin position="117"/>
        <end position="142"/>
    </location>
</feature>
<dbReference type="PROSITE" id="PS01346">
    <property type="entry name" value="CLAUDIN"/>
    <property type="match status" value="1"/>
</dbReference>
<dbReference type="InterPro" id="IPR017974">
    <property type="entry name" value="Claudin_CS"/>
</dbReference>
<dbReference type="Ensembl" id="ENSXETT00000065257">
    <property type="protein sequence ID" value="ENSXETP00000064024"/>
    <property type="gene ID" value="ENSXETG00000034028"/>
</dbReference>
<evidence type="ECO:0000256" key="2">
    <source>
        <dbReference type="ARBA" id="ARBA00022427"/>
    </source>
</evidence>
<keyword evidence="6 8" id="KW-1133">Transmembrane helix</keyword>
<dbReference type="AlphaFoldDB" id="A0A6I8Q369"/>
<feature type="transmembrane region" description="Helical" evidence="8">
    <location>
        <begin position="12"/>
        <end position="32"/>
    </location>
</feature>
<evidence type="ECO:0000256" key="4">
    <source>
        <dbReference type="ARBA" id="ARBA00022692"/>
    </source>
</evidence>
<keyword evidence="5 8" id="KW-0965">Cell junction</keyword>
<dbReference type="FunCoup" id="A0A6I8Q369">
    <property type="interactions" value="311"/>
</dbReference>
<evidence type="ECO:0000256" key="7">
    <source>
        <dbReference type="ARBA" id="ARBA00023136"/>
    </source>
</evidence>
<dbReference type="InParanoid" id="A0A6I8Q369"/>
<evidence type="ECO:0000256" key="3">
    <source>
        <dbReference type="ARBA" id="ARBA00022475"/>
    </source>
</evidence>
<evidence type="ECO:0000256" key="1">
    <source>
        <dbReference type="ARBA" id="ARBA00008295"/>
    </source>
</evidence>
<dbReference type="InterPro" id="IPR004031">
    <property type="entry name" value="PMP22/EMP/MP20/Claudin"/>
</dbReference>
<evidence type="ECO:0000256" key="5">
    <source>
        <dbReference type="ARBA" id="ARBA00022949"/>
    </source>
</evidence>
<proteinExistence type="inferred from homology"/>
<comment type="similarity">
    <text evidence="1 8">Belongs to the claudin family.</text>
</comment>
<reference evidence="9" key="1">
    <citation type="journal article" date="2010" name="Science">
        <title>The genome of the Western clawed frog Xenopus tropicalis.</title>
        <authorList>
            <person name="Hellsten U."/>
            <person name="Harland R.M."/>
            <person name="Gilchrist M.J."/>
            <person name="Hendrix D."/>
            <person name="Jurka J."/>
            <person name="Kapitonov V."/>
            <person name="Ovcharenko I."/>
            <person name="Putnam N.H."/>
            <person name="Shu S."/>
            <person name="Taher L."/>
            <person name="Blitz I.L."/>
            <person name="Blumberg B."/>
            <person name="Dichmann D.S."/>
            <person name="Dubchak I."/>
            <person name="Amaya E."/>
            <person name="Detter J.C."/>
            <person name="Fletcher R."/>
            <person name="Gerhard D.S."/>
            <person name="Goodstein D."/>
            <person name="Graves T."/>
            <person name="Grigoriev I.V."/>
            <person name="Grimwood J."/>
            <person name="Kawashima T."/>
            <person name="Lindquist E."/>
            <person name="Lucas S.M."/>
            <person name="Mead P.E."/>
            <person name="Mitros T."/>
            <person name="Ogino H."/>
            <person name="Ohta Y."/>
            <person name="Poliakov A.V."/>
            <person name="Pollet N."/>
            <person name="Robert J."/>
            <person name="Salamov A."/>
            <person name="Sater A.K."/>
            <person name="Schmutz J."/>
            <person name="Terry A."/>
            <person name="Vize P.D."/>
            <person name="Warren W.C."/>
            <person name="Wells D."/>
            <person name="Wills A."/>
            <person name="Wilson R.K."/>
            <person name="Zimmerman L.B."/>
            <person name="Zorn A.M."/>
            <person name="Grainger R."/>
            <person name="Grammer T."/>
            <person name="Khokha M.K."/>
            <person name="Richardson P.M."/>
            <person name="Rokhsar D.S."/>
        </authorList>
    </citation>
    <scope>NUCLEOTIDE SEQUENCE [LARGE SCALE GENOMIC DNA]</scope>
    <source>
        <strain evidence="9">Nigerian</strain>
    </source>
</reference>
<feature type="transmembrane region" description="Helical" evidence="8">
    <location>
        <begin position="79"/>
        <end position="105"/>
    </location>
</feature>
<comment type="subcellular location">
    <subcellularLocation>
        <location evidence="8">Cell junction</location>
        <location evidence="8">Tight junction</location>
    </subcellularLocation>
    <subcellularLocation>
        <location evidence="8">Cell membrane</location>
        <topology evidence="8">Multi-pass membrane protein</topology>
    </subcellularLocation>
</comment>
<reference evidence="9" key="2">
    <citation type="submission" date="2020-05" db="UniProtKB">
        <authorList>
            <consortium name="Ensembl"/>
        </authorList>
    </citation>
    <scope>IDENTIFICATION</scope>
</reference>